<name>A0AAU9CZ14_9BACT</name>
<organism evidence="2 3">
    <name type="scientific">Fulvitalea axinellae</name>
    <dbReference type="NCBI Taxonomy" id="1182444"/>
    <lineage>
        <taxon>Bacteria</taxon>
        <taxon>Pseudomonadati</taxon>
        <taxon>Bacteroidota</taxon>
        <taxon>Cytophagia</taxon>
        <taxon>Cytophagales</taxon>
        <taxon>Persicobacteraceae</taxon>
        <taxon>Fulvitalea</taxon>
    </lineage>
</organism>
<dbReference type="AlphaFoldDB" id="A0AAU9CZ14"/>
<sequence length="482" mass="54344">MEHKKETGQNNERLLLYWRLMSSIFGSEKNPKLEKLSAEILKDAALPEILLSQDHSIDAIVQRYPELQETFDSLTDGIFSDDSKPNLTEENKEPTAEAQATPQMSLETETEIKPAEATETSEAPKQQEESANSGAKEVERAAVYSKMLVNVFAAVQHGTVTAGQYSQWNNDKKWLERAFTRNGEMDGGLQASLKEMEADIVKRMRLREVLADTRLAKKLTPSMALVEELLRDKSHLADVALKNAKDLIKRFIDQVAEVLKTQVAQSKVGKIDYSVPPKKVFRNLDLKRTIWKNLTNWDAKSERLYVENLYYKHTAKKNTPSRLIVVVDQSGSMVDSMVNCTILASIFAGLPKIDPHLIAYDTQAIDLTSWIHDPFEVLMRTQLGGGTDGTAAMEIAKPKVIDPSNTVVVWISDFYEWKAQELFNQFKALHESGVKFIPVGSVSSSNYQSVNPWFKQRFKEMSTPVISGKIDKLIVELKTFLA</sequence>
<keyword evidence="3" id="KW-1185">Reference proteome</keyword>
<accession>A0AAU9CZ14</accession>
<dbReference type="InterPro" id="IPR008912">
    <property type="entry name" value="Uncharacterised_CoxE"/>
</dbReference>
<dbReference type="SUPFAM" id="SSF53300">
    <property type="entry name" value="vWA-like"/>
    <property type="match status" value="1"/>
</dbReference>
<proteinExistence type="predicted"/>
<evidence type="ECO:0000313" key="2">
    <source>
        <dbReference type="EMBL" id="BDD13002.1"/>
    </source>
</evidence>
<dbReference type="InterPro" id="IPR036465">
    <property type="entry name" value="vWFA_dom_sf"/>
</dbReference>
<dbReference type="RefSeq" id="WP_338396174.1">
    <property type="nucleotide sequence ID" value="NZ_AP025323.1"/>
</dbReference>
<keyword evidence="2" id="KW-0614">Plasmid</keyword>
<dbReference type="KEGG" id="fax:FUAX_54340"/>
<evidence type="ECO:0000256" key="1">
    <source>
        <dbReference type="SAM" id="MobiDB-lite"/>
    </source>
</evidence>
<reference evidence="2 3" key="1">
    <citation type="submission" date="2021-12" db="EMBL/GenBank/DDBJ databases">
        <title>Genome sequencing of bacteria with rrn-lacking chromosome and rrn-plasmid.</title>
        <authorList>
            <person name="Anda M."/>
            <person name="Iwasaki W."/>
        </authorList>
    </citation>
    <scope>NUCLEOTIDE SEQUENCE [LARGE SCALE GENOMIC DNA]</scope>
    <source>
        <strain evidence="2 3">DSM 100852</strain>
        <plasmid evidence="2 3">pFA9</plasmid>
    </source>
</reference>
<feature type="compositionally biased region" description="Basic and acidic residues" evidence="1">
    <location>
        <begin position="81"/>
        <end position="95"/>
    </location>
</feature>
<feature type="compositionally biased region" description="Polar residues" evidence="1">
    <location>
        <begin position="118"/>
        <end position="133"/>
    </location>
</feature>
<gene>
    <name evidence="2" type="ORF">FUAX_54340</name>
</gene>
<dbReference type="Pfam" id="PF05762">
    <property type="entry name" value="VWA_CoxE"/>
    <property type="match status" value="1"/>
</dbReference>
<evidence type="ECO:0000313" key="3">
    <source>
        <dbReference type="Proteomes" id="UP001348817"/>
    </source>
</evidence>
<protein>
    <recommendedName>
        <fullName evidence="4">VWA domain-containing protein</fullName>
    </recommendedName>
</protein>
<dbReference type="Proteomes" id="UP001348817">
    <property type="component" value="Plasmid pFA9"/>
</dbReference>
<evidence type="ECO:0008006" key="4">
    <source>
        <dbReference type="Google" id="ProtNLM"/>
    </source>
</evidence>
<dbReference type="EMBL" id="AP025323">
    <property type="protein sequence ID" value="BDD13002.1"/>
    <property type="molecule type" value="Genomic_DNA"/>
</dbReference>
<feature type="region of interest" description="Disordered" evidence="1">
    <location>
        <begin position="75"/>
        <end position="136"/>
    </location>
</feature>
<geneLocation type="plasmid" evidence="2 3">
    <name>pFA9</name>
</geneLocation>
<dbReference type="Gene3D" id="3.40.50.410">
    <property type="entry name" value="von Willebrand factor, type A domain"/>
    <property type="match status" value="1"/>
</dbReference>
<feature type="compositionally biased region" description="Polar residues" evidence="1">
    <location>
        <begin position="98"/>
        <end position="107"/>
    </location>
</feature>